<dbReference type="CDD" id="cd00534">
    <property type="entry name" value="DHNA_DHNTPE"/>
    <property type="match status" value="1"/>
</dbReference>
<evidence type="ECO:0000256" key="3">
    <source>
        <dbReference type="ARBA" id="ARBA00005708"/>
    </source>
</evidence>
<comment type="similarity">
    <text evidence="3 8">Belongs to the DHNA family.</text>
</comment>
<evidence type="ECO:0000256" key="1">
    <source>
        <dbReference type="ARBA" id="ARBA00001353"/>
    </source>
</evidence>
<reference evidence="10 11" key="1">
    <citation type="submission" date="2019-12" db="EMBL/GenBank/DDBJ databases">
        <title>Corynebacterium sp. nov., isolated from feces of the Anser Albifrons in China.</title>
        <authorList>
            <person name="Liu Q."/>
        </authorList>
    </citation>
    <scope>NUCLEOTIDE SEQUENCE [LARGE SCALE GENOMIC DNA]</scope>
    <source>
        <strain evidence="10 11">4H37-19</strain>
    </source>
</reference>
<feature type="domain" description="Dihydroneopterin aldolase/epimerase" evidence="9">
    <location>
        <begin position="5"/>
        <end position="118"/>
    </location>
</feature>
<evidence type="ECO:0000256" key="5">
    <source>
        <dbReference type="ARBA" id="ARBA00023239"/>
    </source>
</evidence>
<gene>
    <name evidence="10" type="primary">folB</name>
    <name evidence="10" type="ORF">GP475_10700</name>
</gene>
<dbReference type="GO" id="GO:0046654">
    <property type="term" value="P:tetrahydrofolate biosynthetic process"/>
    <property type="evidence" value="ECO:0007669"/>
    <property type="project" value="UniProtKB-UniRule"/>
</dbReference>
<dbReference type="NCBIfam" id="TIGR00525">
    <property type="entry name" value="folB"/>
    <property type="match status" value="1"/>
</dbReference>
<evidence type="ECO:0000256" key="4">
    <source>
        <dbReference type="ARBA" id="ARBA00022909"/>
    </source>
</evidence>
<evidence type="ECO:0000313" key="11">
    <source>
        <dbReference type="Proteomes" id="UP000516320"/>
    </source>
</evidence>
<evidence type="ECO:0000259" key="9">
    <source>
        <dbReference type="SMART" id="SM00905"/>
    </source>
</evidence>
<comment type="pathway">
    <text evidence="2 8">Cofactor biosynthesis; tetrahydrofolate biosynthesis; 2-amino-4-hydroxy-6-hydroxymethyl-7,8-dihydropteridine diphosphate from 7,8-dihydroneopterin triphosphate: step 3/4.</text>
</comment>
<dbReference type="InterPro" id="IPR006156">
    <property type="entry name" value="Dihydroneopterin_aldolase"/>
</dbReference>
<organism evidence="10 11">
    <name type="scientific">Corynebacterium poyangense</name>
    <dbReference type="NCBI Taxonomy" id="2684405"/>
    <lineage>
        <taxon>Bacteria</taxon>
        <taxon>Bacillati</taxon>
        <taxon>Actinomycetota</taxon>
        <taxon>Actinomycetes</taxon>
        <taxon>Mycobacteriales</taxon>
        <taxon>Corynebacteriaceae</taxon>
        <taxon>Corynebacterium</taxon>
    </lineage>
</organism>
<sequence>MADRIELKGLRCYGYHGVFLEEKRCGQEFIVDATCWADLSQAAASDDLQDTINYAELAELIYDIVSGPPCDLIETVAATIAEHAMQRFPHLHAIEIAVHKPHAPIPREFQDVAVVARRSRKGMRT</sequence>
<dbReference type="PANTHER" id="PTHR42844">
    <property type="entry name" value="DIHYDRONEOPTERIN ALDOLASE 1-RELATED"/>
    <property type="match status" value="1"/>
</dbReference>
<evidence type="ECO:0000256" key="2">
    <source>
        <dbReference type="ARBA" id="ARBA00005013"/>
    </source>
</evidence>
<protein>
    <recommendedName>
        <fullName evidence="6 8">7,8-dihydroneopterin aldolase</fullName>
        <ecNumber evidence="8">4.1.2.25</ecNumber>
    </recommendedName>
</protein>
<keyword evidence="5 8" id="KW-0456">Lyase</keyword>
<dbReference type="EMBL" id="CP046884">
    <property type="protein sequence ID" value="QNQ91045.1"/>
    <property type="molecule type" value="Genomic_DNA"/>
</dbReference>
<dbReference type="AlphaFoldDB" id="A0A7H0SR70"/>
<proteinExistence type="inferred from homology"/>
<evidence type="ECO:0000313" key="10">
    <source>
        <dbReference type="EMBL" id="QNQ91045.1"/>
    </source>
</evidence>
<dbReference type="InterPro" id="IPR006157">
    <property type="entry name" value="FolB_dom"/>
</dbReference>
<dbReference type="FunFam" id="3.30.1130.10:FF:000003">
    <property type="entry name" value="7,8-dihydroneopterin aldolase"/>
    <property type="match status" value="1"/>
</dbReference>
<keyword evidence="11" id="KW-1185">Reference proteome</keyword>
<dbReference type="RefSeq" id="WP_187974355.1">
    <property type="nucleotide sequence ID" value="NZ_CP046884.1"/>
</dbReference>
<name>A0A7H0SR70_9CORY</name>
<dbReference type="SMART" id="SM00905">
    <property type="entry name" value="FolB"/>
    <property type="match status" value="1"/>
</dbReference>
<dbReference type="Gene3D" id="3.30.1130.10">
    <property type="match status" value="1"/>
</dbReference>
<dbReference type="GO" id="GO:0046656">
    <property type="term" value="P:folic acid biosynthetic process"/>
    <property type="evidence" value="ECO:0007669"/>
    <property type="project" value="UniProtKB-UniRule"/>
</dbReference>
<dbReference type="PANTHER" id="PTHR42844:SF1">
    <property type="entry name" value="DIHYDRONEOPTERIN ALDOLASE 1-RELATED"/>
    <property type="match status" value="1"/>
</dbReference>
<evidence type="ECO:0000256" key="7">
    <source>
        <dbReference type="ARBA" id="ARBA00052077"/>
    </source>
</evidence>
<evidence type="ECO:0000256" key="6">
    <source>
        <dbReference type="ARBA" id="ARBA00032903"/>
    </source>
</evidence>
<dbReference type="InterPro" id="IPR043133">
    <property type="entry name" value="GTP-CH-I_C/QueF"/>
</dbReference>
<dbReference type="Proteomes" id="UP000516320">
    <property type="component" value="Chromosome"/>
</dbReference>
<dbReference type="KEGG" id="cpoy:GP475_10700"/>
<dbReference type="GO" id="GO:0005737">
    <property type="term" value="C:cytoplasm"/>
    <property type="evidence" value="ECO:0007669"/>
    <property type="project" value="TreeGrafter"/>
</dbReference>
<dbReference type="EC" id="4.1.2.25" evidence="8"/>
<keyword evidence="4 8" id="KW-0289">Folate biosynthesis</keyword>
<dbReference type="GO" id="GO:0004150">
    <property type="term" value="F:dihydroneopterin aldolase activity"/>
    <property type="evidence" value="ECO:0007669"/>
    <property type="project" value="UniProtKB-UniRule"/>
</dbReference>
<comment type="catalytic activity">
    <reaction evidence="7">
        <text>7,8-dihydroneopterin + O2 = 7,8-dihydroxanthopterin + glycolaldehyde + formate + H(+)</text>
        <dbReference type="Rhea" id="RHEA:45332"/>
        <dbReference type="ChEBI" id="CHEBI:15378"/>
        <dbReference type="ChEBI" id="CHEBI:15379"/>
        <dbReference type="ChEBI" id="CHEBI:15740"/>
        <dbReference type="ChEBI" id="CHEBI:17001"/>
        <dbReference type="ChEBI" id="CHEBI:17071"/>
        <dbReference type="ChEBI" id="CHEBI:85130"/>
        <dbReference type="EC" id="1.13.11.81"/>
    </reaction>
</comment>
<evidence type="ECO:0000256" key="8">
    <source>
        <dbReference type="RuleBase" id="RU362079"/>
    </source>
</evidence>
<dbReference type="UniPathway" id="UPA00077">
    <property type="reaction ID" value="UER00154"/>
</dbReference>
<dbReference type="Pfam" id="PF02152">
    <property type="entry name" value="FolB"/>
    <property type="match status" value="1"/>
</dbReference>
<dbReference type="SUPFAM" id="SSF55620">
    <property type="entry name" value="Tetrahydrobiopterin biosynthesis enzymes-like"/>
    <property type="match status" value="1"/>
</dbReference>
<accession>A0A7H0SR70</accession>
<comment type="catalytic activity">
    <reaction evidence="1 8">
        <text>7,8-dihydroneopterin = 6-hydroxymethyl-7,8-dihydropterin + glycolaldehyde</text>
        <dbReference type="Rhea" id="RHEA:10540"/>
        <dbReference type="ChEBI" id="CHEBI:17001"/>
        <dbReference type="ChEBI" id="CHEBI:17071"/>
        <dbReference type="ChEBI" id="CHEBI:44841"/>
        <dbReference type="EC" id="4.1.2.25"/>
    </reaction>
</comment>
<comment type="function">
    <text evidence="8">Catalyzes the conversion of 7,8-dihydroneopterin to 6-hydroxymethyl-7,8-dihydropterin.</text>
</comment>
<dbReference type="NCBIfam" id="TIGR00526">
    <property type="entry name" value="folB_dom"/>
    <property type="match status" value="1"/>
</dbReference>